<evidence type="ECO:0000256" key="1">
    <source>
        <dbReference type="SAM" id="MobiDB-lite"/>
    </source>
</evidence>
<sequence length="107" mass="11804">METIEYVVLSLNAVDDNSHHGGAGYDTGEREQLCEYIGQTVTEHGIDVAALVARRGIGRAAIIDKWRDWRLRQYSSGVPQPQRPSRSNSVSLGGGERTCMAFSDRPL</sequence>
<dbReference type="EMBL" id="CP114202">
    <property type="protein sequence ID" value="WAT96988.1"/>
    <property type="molecule type" value="Genomic_DNA"/>
</dbReference>
<evidence type="ECO:0000313" key="3">
    <source>
        <dbReference type="EMBL" id="WAT96988.1"/>
    </source>
</evidence>
<name>A0A640TGV1_STRNI</name>
<dbReference type="EMBL" id="BLIP01000001">
    <property type="protein sequence ID" value="GFE22414.1"/>
    <property type="molecule type" value="Genomic_DNA"/>
</dbReference>
<evidence type="ECO:0000313" key="4">
    <source>
        <dbReference type="Proteomes" id="UP000429552"/>
    </source>
</evidence>
<dbReference type="RefSeq" id="WP_174876340.1">
    <property type="nucleotide sequence ID" value="NZ_BLIP01000001.1"/>
</dbReference>
<protein>
    <submittedName>
        <fullName evidence="2">Uncharacterized protein</fullName>
    </submittedName>
</protein>
<evidence type="ECO:0000313" key="5">
    <source>
        <dbReference type="Proteomes" id="UP001210609"/>
    </source>
</evidence>
<accession>A0A640TGV1</accession>
<proteinExistence type="predicted"/>
<evidence type="ECO:0000313" key="2">
    <source>
        <dbReference type="EMBL" id="GFE22414.1"/>
    </source>
</evidence>
<dbReference type="Proteomes" id="UP001210609">
    <property type="component" value="Chromosome"/>
</dbReference>
<organism evidence="2 4">
    <name type="scientific">Streptomyces nigrescens</name>
    <dbReference type="NCBI Taxonomy" id="1920"/>
    <lineage>
        <taxon>Bacteria</taxon>
        <taxon>Bacillati</taxon>
        <taxon>Actinomycetota</taxon>
        <taxon>Actinomycetes</taxon>
        <taxon>Kitasatosporales</taxon>
        <taxon>Streptomycetaceae</taxon>
        <taxon>Streptomyces</taxon>
    </lineage>
</organism>
<reference evidence="3 5" key="2">
    <citation type="submission" date="2022-12" db="EMBL/GenBank/DDBJ databases">
        <authorList>
            <person name="Ruckert C."/>
            <person name="Busche T."/>
            <person name="Kalinowski J."/>
            <person name="Wittmann C."/>
        </authorList>
    </citation>
    <scope>NUCLEOTIDE SEQUENCE [LARGE SCALE GENOMIC DNA]</scope>
    <source>
        <strain evidence="3 5">DSM 40555</strain>
    </source>
</reference>
<feature type="compositionally biased region" description="Polar residues" evidence="1">
    <location>
        <begin position="75"/>
        <end position="91"/>
    </location>
</feature>
<dbReference type="Proteomes" id="UP000429552">
    <property type="component" value="Unassembled WGS sequence"/>
</dbReference>
<dbReference type="AlphaFoldDB" id="A0A640TGV1"/>
<keyword evidence="5" id="KW-1185">Reference proteome</keyword>
<reference evidence="2 4" key="1">
    <citation type="submission" date="2019-12" db="EMBL/GenBank/DDBJ databases">
        <title>Whole genome shotgun sequence of Streptomyces libani subsp. libani NBRC 13452.</title>
        <authorList>
            <person name="Ichikawa N."/>
            <person name="Kimura A."/>
            <person name="Kitahashi Y."/>
            <person name="Komaki H."/>
            <person name="Tamura T."/>
        </authorList>
    </citation>
    <scope>NUCLEOTIDE SEQUENCE [LARGE SCALE GENOMIC DNA]</scope>
    <source>
        <strain evidence="2 4">NBRC 13452</strain>
    </source>
</reference>
<feature type="region of interest" description="Disordered" evidence="1">
    <location>
        <begin position="75"/>
        <end position="107"/>
    </location>
</feature>
<gene>
    <name evidence="2" type="ORF">Sliba_28670</name>
    <name evidence="3" type="ORF">STRLI_002870</name>
</gene>